<evidence type="ECO:0000256" key="1">
    <source>
        <dbReference type="SAM" id="Phobius"/>
    </source>
</evidence>
<organism evidence="3 4">
    <name type="scientific">Caballeronia hypogeia</name>
    <dbReference type="NCBI Taxonomy" id="1777140"/>
    <lineage>
        <taxon>Bacteria</taxon>
        <taxon>Pseudomonadati</taxon>
        <taxon>Pseudomonadota</taxon>
        <taxon>Betaproteobacteria</taxon>
        <taxon>Burkholderiales</taxon>
        <taxon>Burkholderiaceae</taxon>
        <taxon>Caballeronia</taxon>
    </lineage>
</organism>
<evidence type="ECO:0000313" key="3">
    <source>
        <dbReference type="EMBL" id="SAK49798.1"/>
    </source>
</evidence>
<dbReference type="Gene3D" id="3.10.20.410">
    <property type="match status" value="1"/>
</dbReference>
<evidence type="ECO:0000259" key="2">
    <source>
        <dbReference type="Pfam" id="PF13954"/>
    </source>
</evidence>
<comment type="caution">
    <text evidence="3">The sequence shown here is derived from an EMBL/GenBank/DDBJ whole genome shotgun (WGS) entry which is preliminary data.</text>
</comment>
<accession>A0A157ZW80</accession>
<sequence>MRARRDAPHASAPAQTASSFMLRPVAALVMYAFAMGAGIGLASELHASEANQDVEFDATFLQLDANRGVDVSRFARGNVVSPGVYAVDIFVNESRVARDDSKHAGKAS</sequence>
<name>A0A157ZW80_9BURK</name>
<keyword evidence="1" id="KW-0812">Transmembrane</keyword>
<keyword evidence="1" id="KW-0472">Membrane</keyword>
<dbReference type="Proteomes" id="UP000054851">
    <property type="component" value="Unassembled WGS sequence"/>
</dbReference>
<dbReference type="OrthoDB" id="6554712at2"/>
<gene>
    <name evidence="3" type="ORF">AWB79_01475</name>
</gene>
<dbReference type="RefSeq" id="WP_082862292.1">
    <property type="nucleotide sequence ID" value="NZ_FCOA02000003.1"/>
</dbReference>
<dbReference type="InterPro" id="IPR037224">
    <property type="entry name" value="PapC_N_sf"/>
</dbReference>
<reference evidence="3" key="1">
    <citation type="submission" date="2016-01" db="EMBL/GenBank/DDBJ databases">
        <authorList>
            <person name="Peeters C."/>
        </authorList>
    </citation>
    <scope>NUCLEOTIDE SEQUENCE</scope>
    <source>
        <strain evidence="3">LMG 29322</strain>
    </source>
</reference>
<feature type="transmembrane region" description="Helical" evidence="1">
    <location>
        <begin position="20"/>
        <end position="42"/>
    </location>
</feature>
<evidence type="ECO:0000313" key="4">
    <source>
        <dbReference type="Proteomes" id="UP000054851"/>
    </source>
</evidence>
<dbReference type="EMBL" id="FCOA02000003">
    <property type="protein sequence ID" value="SAK49798.1"/>
    <property type="molecule type" value="Genomic_DNA"/>
</dbReference>
<dbReference type="STRING" id="1777140.AWB79_01475"/>
<dbReference type="SUPFAM" id="SSF141729">
    <property type="entry name" value="FimD N-terminal domain-like"/>
    <property type="match status" value="1"/>
</dbReference>
<proteinExistence type="predicted"/>
<protein>
    <submittedName>
        <fullName evidence="3">Fimbrial biogenesis outer membrane usher protein</fullName>
    </submittedName>
</protein>
<dbReference type="InterPro" id="IPR025885">
    <property type="entry name" value="PapC_N"/>
</dbReference>
<keyword evidence="4" id="KW-1185">Reference proteome</keyword>
<dbReference type="AlphaFoldDB" id="A0A157ZW80"/>
<keyword evidence="1" id="KW-1133">Transmembrane helix</keyword>
<dbReference type="Pfam" id="PF13954">
    <property type="entry name" value="PapC_N"/>
    <property type="match status" value="1"/>
</dbReference>
<feature type="domain" description="PapC N-terminal" evidence="2">
    <location>
        <begin position="55"/>
        <end position="100"/>
    </location>
</feature>